<evidence type="ECO:0000313" key="3">
    <source>
        <dbReference type="Proteomes" id="UP001055439"/>
    </source>
</evidence>
<dbReference type="Proteomes" id="UP001055439">
    <property type="component" value="Chromosome 1"/>
</dbReference>
<feature type="compositionally biased region" description="Basic residues" evidence="1">
    <location>
        <begin position="113"/>
        <end position="125"/>
    </location>
</feature>
<dbReference type="AlphaFoldDB" id="A0A9E7J9G5"/>
<protein>
    <submittedName>
        <fullName evidence="2">Uncharacterized protein</fullName>
    </submittedName>
</protein>
<dbReference type="EMBL" id="CP097502">
    <property type="protein sequence ID" value="URD72914.1"/>
    <property type="molecule type" value="Genomic_DNA"/>
</dbReference>
<sequence>MKKLGNGKGLRVHPAPPPEEALRDHLAALPAATLAAVEQEVLVYLLSGGGEMWREQRRWRRRAHPAQLGCRCFWCYKSFWVRWDASPNRHVIHFIIDAVEESLASREQGRGGGGHRRRHSGRGGRKGADLAAAEDYLGEEVKGLLALDGRHLADDGGVGYDNDGSSVEDERKTGMMTMVEKKWLPAL</sequence>
<proteinExistence type="predicted"/>
<feature type="region of interest" description="Disordered" evidence="1">
    <location>
        <begin position="105"/>
        <end position="127"/>
    </location>
</feature>
<organism evidence="2 3">
    <name type="scientific">Musa troglodytarum</name>
    <name type="common">fe'i banana</name>
    <dbReference type="NCBI Taxonomy" id="320322"/>
    <lineage>
        <taxon>Eukaryota</taxon>
        <taxon>Viridiplantae</taxon>
        <taxon>Streptophyta</taxon>
        <taxon>Embryophyta</taxon>
        <taxon>Tracheophyta</taxon>
        <taxon>Spermatophyta</taxon>
        <taxon>Magnoliopsida</taxon>
        <taxon>Liliopsida</taxon>
        <taxon>Zingiberales</taxon>
        <taxon>Musaceae</taxon>
        <taxon>Musa</taxon>
    </lineage>
</organism>
<dbReference type="PANTHER" id="PTHR31903:SF6">
    <property type="entry name" value="F12F1.11-RELATED"/>
    <property type="match status" value="1"/>
</dbReference>
<evidence type="ECO:0000256" key="1">
    <source>
        <dbReference type="SAM" id="MobiDB-lite"/>
    </source>
</evidence>
<reference evidence="2" key="1">
    <citation type="submission" date="2022-05" db="EMBL/GenBank/DDBJ databases">
        <title>The Musa troglodytarum L. genome provides insights into the mechanism of non-climacteric behaviour and enrichment of carotenoids.</title>
        <authorList>
            <person name="Wang J."/>
        </authorList>
    </citation>
    <scope>NUCLEOTIDE SEQUENCE</scope>
    <source>
        <tissue evidence="2">Leaf</tissue>
    </source>
</reference>
<dbReference type="PANTHER" id="PTHR31903">
    <property type="entry name" value="F12F1.11-RELATED"/>
    <property type="match status" value="1"/>
</dbReference>
<dbReference type="OrthoDB" id="1937859at2759"/>
<accession>A0A9E7J9G5</accession>
<gene>
    <name evidence="2" type="ORF">MUK42_24257</name>
</gene>
<evidence type="ECO:0000313" key="2">
    <source>
        <dbReference type="EMBL" id="URD72914.1"/>
    </source>
</evidence>
<name>A0A9E7J9G5_9LILI</name>
<keyword evidence="3" id="KW-1185">Reference proteome</keyword>